<comment type="catalytic activity">
    <reaction evidence="15">
        <text>L-threonyl-[protein] + ATP = O-phospho-L-threonyl-[protein] + ADP + H(+)</text>
        <dbReference type="Rhea" id="RHEA:46608"/>
        <dbReference type="Rhea" id="RHEA-COMP:11060"/>
        <dbReference type="Rhea" id="RHEA-COMP:11605"/>
        <dbReference type="ChEBI" id="CHEBI:15378"/>
        <dbReference type="ChEBI" id="CHEBI:30013"/>
        <dbReference type="ChEBI" id="CHEBI:30616"/>
        <dbReference type="ChEBI" id="CHEBI:61977"/>
        <dbReference type="ChEBI" id="CHEBI:456216"/>
        <dbReference type="EC" id="2.7.11.1"/>
    </reaction>
</comment>
<dbReference type="InterPro" id="IPR032872">
    <property type="entry name" value="WAK_assoc_C"/>
</dbReference>
<keyword evidence="6" id="KW-0479">Metal-binding</keyword>
<dbReference type="InterPro" id="IPR001841">
    <property type="entry name" value="Znf_RING"/>
</dbReference>
<keyword evidence="12 19" id="KW-0472">Membrane</keyword>
<dbReference type="PROSITE" id="PS50089">
    <property type="entry name" value="ZF_RING_2"/>
    <property type="match status" value="1"/>
</dbReference>
<dbReference type="PANTHER" id="PTHR46279:SF31">
    <property type="entry name" value="RING-H2 FINGER PROTEIN ATL20-LIKE ISOFORM X1"/>
    <property type="match status" value="1"/>
</dbReference>
<reference evidence="23" key="1">
    <citation type="journal article" date="2024" name="IScience">
        <title>Strigolactones Initiate the Formation of Haustorium-like Structures in Castilleja.</title>
        <authorList>
            <person name="Buerger M."/>
            <person name="Peterson D."/>
            <person name="Chory J."/>
        </authorList>
    </citation>
    <scope>NUCLEOTIDE SEQUENCE [LARGE SCALE GENOMIC DNA]</scope>
</reference>
<name>A0ABD3D343_9LAMI</name>
<evidence type="ECO:0000256" key="19">
    <source>
        <dbReference type="SAM" id="Phobius"/>
    </source>
</evidence>
<dbReference type="GO" id="GO:0008270">
    <property type="term" value="F:zinc ion binding"/>
    <property type="evidence" value="ECO:0007669"/>
    <property type="project" value="UniProtKB-KW"/>
</dbReference>
<organism evidence="22 23">
    <name type="scientific">Castilleja foliolosa</name>
    <dbReference type="NCBI Taxonomy" id="1961234"/>
    <lineage>
        <taxon>Eukaryota</taxon>
        <taxon>Viridiplantae</taxon>
        <taxon>Streptophyta</taxon>
        <taxon>Embryophyta</taxon>
        <taxon>Tracheophyta</taxon>
        <taxon>Spermatophyta</taxon>
        <taxon>Magnoliopsida</taxon>
        <taxon>eudicotyledons</taxon>
        <taxon>Gunneridae</taxon>
        <taxon>Pentapetalae</taxon>
        <taxon>asterids</taxon>
        <taxon>lamiids</taxon>
        <taxon>Lamiales</taxon>
        <taxon>Orobanchaceae</taxon>
        <taxon>Pedicularideae</taxon>
        <taxon>Castillejinae</taxon>
        <taxon>Castilleja</taxon>
    </lineage>
</organism>
<evidence type="ECO:0000256" key="20">
    <source>
        <dbReference type="SAM" id="SignalP"/>
    </source>
</evidence>
<comment type="catalytic activity">
    <reaction evidence="1">
        <text>S-ubiquitinyl-[E2 ubiquitin-conjugating enzyme]-L-cysteine + [acceptor protein]-L-lysine = [E2 ubiquitin-conjugating enzyme]-L-cysteine + N(6)-ubiquitinyl-[acceptor protein]-L-lysine.</text>
        <dbReference type="EC" id="2.3.2.27"/>
    </reaction>
</comment>
<feature type="signal peptide" evidence="20">
    <location>
        <begin position="1"/>
        <end position="24"/>
    </location>
</feature>
<evidence type="ECO:0000256" key="17">
    <source>
        <dbReference type="PROSITE-ProRule" id="PRU00175"/>
    </source>
</evidence>
<evidence type="ECO:0000256" key="8">
    <source>
        <dbReference type="ARBA" id="ARBA00022771"/>
    </source>
</evidence>
<evidence type="ECO:0000256" key="16">
    <source>
        <dbReference type="ARBA" id="ARBA00048679"/>
    </source>
</evidence>
<dbReference type="InterPro" id="IPR046948">
    <property type="entry name" value="ATL20-22-like"/>
</dbReference>
<feature type="compositionally biased region" description="Low complexity" evidence="18">
    <location>
        <begin position="378"/>
        <end position="398"/>
    </location>
</feature>
<comment type="similarity">
    <text evidence="14">Belongs to the RING-type zinc finger family. ATL subfamily.</text>
</comment>
<keyword evidence="11 19" id="KW-1133">Transmembrane helix</keyword>
<dbReference type="GO" id="GO:0004674">
    <property type="term" value="F:protein serine/threonine kinase activity"/>
    <property type="evidence" value="ECO:0007669"/>
    <property type="project" value="UniProtKB-EC"/>
</dbReference>
<keyword evidence="13" id="KW-0325">Glycoprotein</keyword>
<feature type="region of interest" description="Disordered" evidence="18">
    <location>
        <begin position="370"/>
        <end position="405"/>
    </location>
</feature>
<dbReference type="AlphaFoldDB" id="A0ABD3D343"/>
<keyword evidence="8 17" id="KW-0863">Zinc-finger</keyword>
<evidence type="ECO:0000256" key="10">
    <source>
        <dbReference type="ARBA" id="ARBA00022833"/>
    </source>
</evidence>
<evidence type="ECO:0000256" key="1">
    <source>
        <dbReference type="ARBA" id="ARBA00000900"/>
    </source>
</evidence>
<evidence type="ECO:0000256" key="7">
    <source>
        <dbReference type="ARBA" id="ARBA00022729"/>
    </source>
</evidence>
<keyword evidence="9" id="KW-0833">Ubl conjugation pathway</keyword>
<feature type="transmembrane region" description="Helical" evidence="19">
    <location>
        <begin position="242"/>
        <end position="265"/>
    </location>
</feature>
<dbReference type="InterPro" id="IPR013083">
    <property type="entry name" value="Znf_RING/FYVE/PHD"/>
</dbReference>
<evidence type="ECO:0000256" key="11">
    <source>
        <dbReference type="ARBA" id="ARBA00022989"/>
    </source>
</evidence>
<keyword evidence="10" id="KW-0862">Zinc</keyword>
<evidence type="ECO:0000256" key="18">
    <source>
        <dbReference type="SAM" id="MobiDB-lite"/>
    </source>
</evidence>
<dbReference type="GO" id="GO:0061630">
    <property type="term" value="F:ubiquitin protein ligase activity"/>
    <property type="evidence" value="ECO:0007669"/>
    <property type="project" value="UniProtKB-EC"/>
</dbReference>
<dbReference type="CDD" id="cd16461">
    <property type="entry name" value="RING-H2_EL5-like"/>
    <property type="match status" value="1"/>
</dbReference>
<comment type="subcellular location">
    <subcellularLocation>
        <location evidence="2">Membrane</location>
        <topology evidence="2">Single-pass membrane protein</topology>
    </subcellularLocation>
</comment>
<dbReference type="Gene3D" id="3.30.40.10">
    <property type="entry name" value="Zinc/RING finger domain, C3HC4 (zinc finger)"/>
    <property type="match status" value="1"/>
</dbReference>
<dbReference type="Proteomes" id="UP001632038">
    <property type="component" value="Unassembled WGS sequence"/>
</dbReference>
<protein>
    <recommendedName>
        <fullName evidence="21">RING-type domain-containing protein</fullName>
    </recommendedName>
</protein>
<sequence>MNTTISPIILTIFSFFAIIRALSANPCKPDYCDTSLGPEIRFPFRIANRSPARCGYPGFDLHCNTQNQTILSLPHSGEFVVDHIDYSAQALFINDPDSCLPARILNFSLSGSRFRGVYMRNYTFLNCSSDYLDYTSARYMPMFCLSGSNYTVLAMNSHLSAAAEVPASCRRIKTVLVPMQWTVSQFYWSSMDLREDLELIWNEPECLRCESEGGVCGYKRDSGPEIGCYRPARSGLPRGAKYGIIIGVGIPGLVCIVGLACYACGMIRSFALRGRPHPNLPTTFSDQRPVIRSASGLDGPTIESYPTTILGESRRLPKTSDGTCPICLSDYQPKETLRSIPECNHYFHADCIGEWLKLNGTCPLCRNSPESSEATPCSSILSISPSPSPSSSSSSSASMTSTRRE</sequence>
<evidence type="ECO:0000313" key="23">
    <source>
        <dbReference type="Proteomes" id="UP001632038"/>
    </source>
</evidence>
<keyword evidence="4" id="KW-0808">Transferase</keyword>
<comment type="caution">
    <text evidence="22">The sequence shown here is derived from an EMBL/GenBank/DDBJ whole genome shotgun (WGS) entry which is preliminary data.</text>
</comment>
<keyword evidence="5 19" id="KW-0812">Transmembrane</keyword>
<dbReference type="GO" id="GO:0016020">
    <property type="term" value="C:membrane"/>
    <property type="evidence" value="ECO:0007669"/>
    <property type="project" value="UniProtKB-SubCell"/>
</dbReference>
<dbReference type="Pfam" id="PF13947">
    <property type="entry name" value="GUB_WAK_bind"/>
    <property type="match status" value="1"/>
</dbReference>
<gene>
    <name evidence="22" type="ORF">CASFOL_020241</name>
</gene>
<evidence type="ECO:0000256" key="12">
    <source>
        <dbReference type="ARBA" id="ARBA00023136"/>
    </source>
</evidence>
<evidence type="ECO:0000256" key="4">
    <source>
        <dbReference type="ARBA" id="ARBA00022679"/>
    </source>
</evidence>
<dbReference type="EMBL" id="JAVIJP010000027">
    <property type="protein sequence ID" value="KAL3635694.1"/>
    <property type="molecule type" value="Genomic_DNA"/>
</dbReference>
<evidence type="ECO:0000256" key="9">
    <source>
        <dbReference type="ARBA" id="ARBA00022786"/>
    </source>
</evidence>
<dbReference type="SUPFAM" id="SSF57850">
    <property type="entry name" value="RING/U-box"/>
    <property type="match status" value="1"/>
</dbReference>
<dbReference type="InterPro" id="IPR025287">
    <property type="entry name" value="WAK_GUB"/>
</dbReference>
<keyword evidence="23" id="KW-1185">Reference proteome</keyword>
<dbReference type="PANTHER" id="PTHR46279">
    <property type="entry name" value="RING/U-BOX SUPERFAMILY PROTEIN"/>
    <property type="match status" value="1"/>
</dbReference>
<comment type="pathway">
    <text evidence="3">Protein modification; protein ubiquitination.</text>
</comment>
<dbReference type="Pfam" id="PF13639">
    <property type="entry name" value="zf-RING_2"/>
    <property type="match status" value="1"/>
</dbReference>
<feature type="chain" id="PRO_5044754459" description="RING-type domain-containing protein" evidence="20">
    <location>
        <begin position="25"/>
        <end position="405"/>
    </location>
</feature>
<evidence type="ECO:0000256" key="15">
    <source>
        <dbReference type="ARBA" id="ARBA00047899"/>
    </source>
</evidence>
<dbReference type="Pfam" id="PF14380">
    <property type="entry name" value="WAK_assoc"/>
    <property type="match status" value="1"/>
</dbReference>
<feature type="domain" description="RING-type" evidence="21">
    <location>
        <begin position="324"/>
        <end position="366"/>
    </location>
</feature>
<proteinExistence type="inferred from homology"/>
<dbReference type="SMART" id="SM00184">
    <property type="entry name" value="RING"/>
    <property type="match status" value="1"/>
</dbReference>
<accession>A0ABD3D343</accession>
<evidence type="ECO:0000256" key="13">
    <source>
        <dbReference type="ARBA" id="ARBA00023180"/>
    </source>
</evidence>
<evidence type="ECO:0000259" key="21">
    <source>
        <dbReference type="PROSITE" id="PS50089"/>
    </source>
</evidence>
<comment type="catalytic activity">
    <reaction evidence="16">
        <text>L-seryl-[protein] + ATP = O-phospho-L-seryl-[protein] + ADP + H(+)</text>
        <dbReference type="Rhea" id="RHEA:17989"/>
        <dbReference type="Rhea" id="RHEA-COMP:9863"/>
        <dbReference type="Rhea" id="RHEA-COMP:11604"/>
        <dbReference type="ChEBI" id="CHEBI:15378"/>
        <dbReference type="ChEBI" id="CHEBI:29999"/>
        <dbReference type="ChEBI" id="CHEBI:30616"/>
        <dbReference type="ChEBI" id="CHEBI:83421"/>
        <dbReference type="ChEBI" id="CHEBI:456216"/>
        <dbReference type="EC" id="2.7.11.1"/>
    </reaction>
</comment>
<evidence type="ECO:0000256" key="6">
    <source>
        <dbReference type="ARBA" id="ARBA00022723"/>
    </source>
</evidence>
<evidence type="ECO:0000313" key="22">
    <source>
        <dbReference type="EMBL" id="KAL3635694.1"/>
    </source>
</evidence>
<evidence type="ECO:0000256" key="5">
    <source>
        <dbReference type="ARBA" id="ARBA00022692"/>
    </source>
</evidence>
<evidence type="ECO:0000256" key="3">
    <source>
        <dbReference type="ARBA" id="ARBA00004906"/>
    </source>
</evidence>
<evidence type="ECO:0000256" key="14">
    <source>
        <dbReference type="ARBA" id="ARBA00024209"/>
    </source>
</evidence>
<evidence type="ECO:0000256" key="2">
    <source>
        <dbReference type="ARBA" id="ARBA00004167"/>
    </source>
</evidence>
<keyword evidence="7 20" id="KW-0732">Signal</keyword>